<protein>
    <submittedName>
        <fullName evidence="2">Helix-turn-helix domain-containing protein</fullName>
    </submittedName>
</protein>
<sequence length="77" mass="8309">MSDTALALLQLLAQEDGQSLPRVAKRLGVSASELQRLLTALGADTRYDGLDLVETRTDGARTLLWLTAKGRQLCANP</sequence>
<name>A0A974Y2D9_9GAMM</name>
<dbReference type="Pfam" id="PF09339">
    <property type="entry name" value="HTH_IclR"/>
    <property type="match status" value="1"/>
</dbReference>
<dbReference type="GO" id="GO:0003677">
    <property type="term" value="F:DNA binding"/>
    <property type="evidence" value="ECO:0007669"/>
    <property type="project" value="InterPro"/>
</dbReference>
<organism evidence="2 3">
    <name type="scientific">Agrilutibacter solisilvae</name>
    <dbReference type="NCBI Taxonomy" id="2763317"/>
    <lineage>
        <taxon>Bacteria</taxon>
        <taxon>Pseudomonadati</taxon>
        <taxon>Pseudomonadota</taxon>
        <taxon>Gammaproteobacteria</taxon>
        <taxon>Lysobacterales</taxon>
        <taxon>Lysobacteraceae</taxon>
        <taxon>Agrilutibacter</taxon>
    </lineage>
</organism>
<dbReference type="Proteomes" id="UP000639274">
    <property type="component" value="Chromosome"/>
</dbReference>
<dbReference type="Gene3D" id="1.10.10.10">
    <property type="entry name" value="Winged helix-like DNA-binding domain superfamily/Winged helix DNA-binding domain"/>
    <property type="match status" value="1"/>
</dbReference>
<evidence type="ECO:0000313" key="2">
    <source>
        <dbReference type="EMBL" id="QSX79155.1"/>
    </source>
</evidence>
<keyword evidence="3" id="KW-1185">Reference proteome</keyword>
<accession>A0A974Y2D9</accession>
<proteinExistence type="predicted"/>
<dbReference type="InterPro" id="IPR005471">
    <property type="entry name" value="Tscrpt_reg_IclR_N"/>
</dbReference>
<dbReference type="GO" id="GO:0006355">
    <property type="term" value="P:regulation of DNA-templated transcription"/>
    <property type="evidence" value="ECO:0007669"/>
    <property type="project" value="InterPro"/>
</dbReference>
<dbReference type="InterPro" id="IPR036390">
    <property type="entry name" value="WH_DNA-bd_sf"/>
</dbReference>
<dbReference type="AlphaFoldDB" id="A0A974Y2D9"/>
<dbReference type="InterPro" id="IPR036388">
    <property type="entry name" value="WH-like_DNA-bd_sf"/>
</dbReference>
<evidence type="ECO:0000313" key="3">
    <source>
        <dbReference type="Proteomes" id="UP000639274"/>
    </source>
</evidence>
<evidence type="ECO:0000259" key="1">
    <source>
        <dbReference type="Pfam" id="PF09339"/>
    </source>
</evidence>
<reference evidence="2 3" key="1">
    <citation type="submission" date="2021-03" db="EMBL/GenBank/DDBJ databases">
        <title>Lysobacter sp. nov. isolated from soil of gangwondo yeongwol, south Korea.</title>
        <authorList>
            <person name="Kim K.R."/>
            <person name="Kim K.H."/>
            <person name="Jeon C.O."/>
        </authorList>
    </citation>
    <scope>NUCLEOTIDE SEQUENCE [LARGE SCALE GENOMIC DNA]</scope>
    <source>
        <strain evidence="2 3">R19</strain>
    </source>
</reference>
<dbReference type="KEGG" id="lsf:I8J32_004465"/>
<dbReference type="SUPFAM" id="SSF46785">
    <property type="entry name" value="Winged helix' DNA-binding domain"/>
    <property type="match status" value="1"/>
</dbReference>
<gene>
    <name evidence="2" type="ORF">I8J32_004465</name>
</gene>
<dbReference type="EMBL" id="CP071518">
    <property type="protein sequence ID" value="QSX79155.1"/>
    <property type="molecule type" value="Genomic_DNA"/>
</dbReference>
<dbReference type="RefSeq" id="WP_200614847.1">
    <property type="nucleotide sequence ID" value="NZ_CP071518.1"/>
</dbReference>
<feature type="domain" description="HTH iclR-type" evidence="1">
    <location>
        <begin position="5"/>
        <end position="41"/>
    </location>
</feature>